<comment type="caution">
    <text evidence="2">The sequence shown here is derived from an EMBL/GenBank/DDBJ whole genome shotgun (WGS) entry which is preliminary data.</text>
</comment>
<reference evidence="2 3" key="1">
    <citation type="journal article" date="2019" name="Genome Biol. Evol.">
        <title>Insights into the evolution of the New World diploid cottons (Gossypium, subgenus Houzingenia) based on genome sequencing.</title>
        <authorList>
            <person name="Grover C.E."/>
            <person name="Arick M.A. 2nd"/>
            <person name="Thrash A."/>
            <person name="Conover J.L."/>
            <person name="Sanders W.S."/>
            <person name="Peterson D.G."/>
            <person name="Frelichowski J.E."/>
            <person name="Scheffler J.A."/>
            <person name="Scheffler B.E."/>
            <person name="Wendel J.F."/>
        </authorList>
    </citation>
    <scope>NUCLEOTIDE SEQUENCE [LARGE SCALE GENOMIC DNA]</scope>
    <source>
        <strain evidence="2">185</strain>
        <tissue evidence="2">Leaf</tissue>
    </source>
</reference>
<keyword evidence="1" id="KW-0812">Transmembrane</keyword>
<sequence>MSEAMVRLCGSGKFKRMKDDLLSFPECSSSTIDVTMKRGIGPGPFSGLFILSGTASAVAILITVIRLMRRRWERLVQGMLMGRGLWALKALFLYISSSDLIDGYGTPASWIVTNKTRMGSESSTSYMSRQMYEIASLIGNYLWLKPRTSVHEESDRIRHSHFQLEQPQSNFKNRRNHSNGCNFIVFDIQAASLLYRVKYCCTSKIDSQPVP</sequence>
<name>A0A7J8WRP6_GOSAI</name>
<proteinExistence type="predicted"/>
<gene>
    <name evidence="2" type="ORF">Goari_019109</name>
</gene>
<dbReference type="EMBL" id="JABFAA010000003">
    <property type="protein sequence ID" value="MBA0677717.1"/>
    <property type="molecule type" value="Genomic_DNA"/>
</dbReference>
<protein>
    <submittedName>
        <fullName evidence="2">Uncharacterized protein</fullName>
    </submittedName>
</protein>
<keyword evidence="1" id="KW-1133">Transmembrane helix</keyword>
<organism evidence="2 3">
    <name type="scientific">Gossypium aridum</name>
    <name type="common">American cotton</name>
    <name type="synonym">Erioxylum aridum</name>
    <dbReference type="NCBI Taxonomy" id="34290"/>
    <lineage>
        <taxon>Eukaryota</taxon>
        <taxon>Viridiplantae</taxon>
        <taxon>Streptophyta</taxon>
        <taxon>Embryophyta</taxon>
        <taxon>Tracheophyta</taxon>
        <taxon>Spermatophyta</taxon>
        <taxon>Magnoliopsida</taxon>
        <taxon>eudicotyledons</taxon>
        <taxon>Gunneridae</taxon>
        <taxon>Pentapetalae</taxon>
        <taxon>rosids</taxon>
        <taxon>malvids</taxon>
        <taxon>Malvales</taxon>
        <taxon>Malvaceae</taxon>
        <taxon>Malvoideae</taxon>
        <taxon>Gossypium</taxon>
    </lineage>
</organism>
<evidence type="ECO:0000313" key="2">
    <source>
        <dbReference type="EMBL" id="MBA0677717.1"/>
    </source>
</evidence>
<keyword evidence="1" id="KW-0472">Membrane</keyword>
<evidence type="ECO:0000256" key="1">
    <source>
        <dbReference type="SAM" id="Phobius"/>
    </source>
</evidence>
<evidence type="ECO:0000313" key="3">
    <source>
        <dbReference type="Proteomes" id="UP000593577"/>
    </source>
</evidence>
<keyword evidence="3" id="KW-1185">Reference proteome</keyword>
<dbReference type="Proteomes" id="UP000593577">
    <property type="component" value="Unassembled WGS sequence"/>
</dbReference>
<feature type="transmembrane region" description="Helical" evidence="1">
    <location>
        <begin position="45"/>
        <end position="68"/>
    </location>
</feature>
<accession>A0A7J8WRP6</accession>
<dbReference type="AlphaFoldDB" id="A0A7J8WRP6"/>